<dbReference type="AlphaFoldDB" id="A0A562KKL9"/>
<feature type="transmembrane region" description="Helical" evidence="6">
    <location>
        <begin position="233"/>
        <end position="251"/>
    </location>
</feature>
<dbReference type="Proteomes" id="UP000316624">
    <property type="component" value="Unassembled WGS sequence"/>
</dbReference>
<feature type="transmembrane region" description="Helical" evidence="6">
    <location>
        <begin position="401"/>
        <end position="422"/>
    </location>
</feature>
<evidence type="ECO:0000256" key="6">
    <source>
        <dbReference type="SAM" id="Phobius"/>
    </source>
</evidence>
<feature type="transmembrane region" description="Helical" evidence="6">
    <location>
        <begin position="310"/>
        <end position="329"/>
    </location>
</feature>
<evidence type="ECO:0000256" key="2">
    <source>
        <dbReference type="ARBA" id="ARBA00022448"/>
    </source>
</evidence>
<dbReference type="InterPro" id="IPR011701">
    <property type="entry name" value="MFS"/>
</dbReference>
<feature type="transmembrane region" description="Helical" evidence="6">
    <location>
        <begin position="51"/>
        <end position="72"/>
    </location>
</feature>
<dbReference type="SUPFAM" id="SSF103473">
    <property type="entry name" value="MFS general substrate transporter"/>
    <property type="match status" value="1"/>
</dbReference>
<name>A0A562KKL9_SPHWJ</name>
<dbReference type="InterPro" id="IPR044770">
    <property type="entry name" value="MFS_spinster-like"/>
</dbReference>
<evidence type="ECO:0000313" key="8">
    <source>
        <dbReference type="EMBL" id="TWH95916.1"/>
    </source>
</evidence>
<organism evidence="8 9">
    <name type="scientific">Sphingobium wenxiniae (strain DSM 21828 / CGMCC 1.7748 / JZ-1)</name>
    <dbReference type="NCBI Taxonomy" id="595605"/>
    <lineage>
        <taxon>Bacteria</taxon>
        <taxon>Pseudomonadati</taxon>
        <taxon>Pseudomonadota</taxon>
        <taxon>Alphaproteobacteria</taxon>
        <taxon>Sphingomonadales</taxon>
        <taxon>Sphingomonadaceae</taxon>
        <taxon>Sphingobium</taxon>
    </lineage>
</organism>
<dbReference type="Gene3D" id="1.20.1250.20">
    <property type="entry name" value="MFS general substrate transporter like domains"/>
    <property type="match status" value="2"/>
</dbReference>
<keyword evidence="4 6" id="KW-1133">Transmembrane helix</keyword>
<accession>A0A562KKL9</accession>
<dbReference type="PANTHER" id="PTHR23505">
    <property type="entry name" value="SPINSTER"/>
    <property type="match status" value="1"/>
</dbReference>
<evidence type="ECO:0000313" key="9">
    <source>
        <dbReference type="Proteomes" id="UP000316624"/>
    </source>
</evidence>
<dbReference type="GO" id="GO:0016020">
    <property type="term" value="C:membrane"/>
    <property type="evidence" value="ECO:0007669"/>
    <property type="project" value="UniProtKB-SubCell"/>
</dbReference>
<feature type="transmembrane region" description="Helical" evidence="6">
    <location>
        <begin position="335"/>
        <end position="357"/>
    </location>
</feature>
<comment type="caution">
    <text evidence="8">The sequence shown here is derived from an EMBL/GenBank/DDBJ whole genome shotgun (WGS) entry which is preliminary data.</text>
</comment>
<evidence type="ECO:0000256" key="5">
    <source>
        <dbReference type="ARBA" id="ARBA00023136"/>
    </source>
</evidence>
<comment type="subcellular location">
    <subcellularLocation>
        <location evidence="1">Membrane</location>
        <topology evidence="1">Multi-pass membrane protein</topology>
    </subcellularLocation>
</comment>
<feature type="domain" description="Major facilitator superfamily (MFS) profile" evidence="7">
    <location>
        <begin position="17"/>
        <end position="431"/>
    </location>
</feature>
<sequence length="445" mass="48338">MNKAAATERVPGKAWLTLAILLLMYVVSFIDRNILALMVEPIKTDLAINDFQISLLQGLSFAFFFVLFGLPMGWLVDRSSRRKIIWLGMTFWSISAAAAGLARSFGQLAVARFGVGAGEASLSPSAYSMLSDLFPRNRLSLAINIFAAGSSIGSAFAYALGAVAVSYAVSGGTHNVPLLGEVRSWQFVFLITGLPGIFIAPLIFLTPEPKRRHRNVDRPNLRMLRSYLSKRRAYLSFTFLSVGMCTLLAYGTAAWFPTYLLRTHGLAIRDVGILVGSIGATTGIAGFVFSGWMSDRLLARGRGDAHMRPILVGAIVMTVMAVIGFGLTHNLVISLFAYATIHFVLPFSQAMTAHVQLTTPNEFRGQVSALYLFVHNLIGQALGPSVIAAFTQFVFLDPGKVGLSIAFTFAIFGTLAIVLLLIDLPLAREAIRQADEYVLSEKNPT</sequence>
<dbReference type="RefSeq" id="WP_145072155.1">
    <property type="nucleotide sequence ID" value="NZ_JACIIY010000035.1"/>
</dbReference>
<dbReference type="InterPro" id="IPR036259">
    <property type="entry name" value="MFS_trans_sf"/>
</dbReference>
<keyword evidence="2" id="KW-0813">Transport</keyword>
<evidence type="ECO:0000259" key="7">
    <source>
        <dbReference type="PROSITE" id="PS50850"/>
    </source>
</evidence>
<feature type="transmembrane region" description="Helical" evidence="6">
    <location>
        <begin position="369"/>
        <end position="395"/>
    </location>
</feature>
<keyword evidence="3 6" id="KW-0812">Transmembrane</keyword>
<dbReference type="EMBL" id="VLKK01000003">
    <property type="protein sequence ID" value="TWH95916.1"/>
    <property type="molecule type" value="Genomic_DNA"/>
</dbReference>
<proteinExistence type="predicted"/>
<keyword evidence="9" id="KW-1185">Reference proteome</keyword>
<keyword evidence="5 6" id="KW-0472">Membrane</keyword>
<dbReference type="PANTHER" id="PTHR23505:SF79">
    <property type="entry name" value="PROTEIN SPINSTER"/>
    <property type="match status" value="1"/>
</dbReference>
<evidence type="ECO:0000256" key="3">
    <source>
        <dbReference type="ARBA" id="ARBA00022692"/>
    </source>
</evidence>
<dbReference type="InterPro" id="IPR020846">
    <property type="entry name" value="MFS_dom"/>
</dbReference>
<protein>
    <submittedName>
        <fullName evidence="8">Sugar phosphate permease</fullName>
    </submittedName>
</protein>
<evidence type="ECO:0000256" key="4">
    <source>
        <dbReference type="ARBA" id="ARBA00022989"/>
    </source>
</evidence>
<dbReference type="Pfam" id="PF07690">
    <property type="entry name" value="MFS_1"/>
    <property type="match status" value="1"/>
</dbReference>
<gene>
    <name evidence="8" type="ORF">IQ35_01003</name>
</gene>
<feature type="transmembrane region" description="Helical" evidence="6">
    <location>
        <begin position="271"/>
        <end position="289"/>
    </location>
</feature>
<feature type="transmembrane region" description="Helical" evidence="6">
    <location>
        <begin position="12"/>
        <end position="31"/>
    </location>
</feature>
<dbReference type="GO" id="GO:0022857">
    <property type="term" value="F:transmembrane transporter activity"/>
    <property type="evidence" value="ECO:0007669"/>
    <property type="project" value="InterPro"/>
</dbReference>
<dbReference type="PROSITE" id="PS50850">
    <property type="entry name" value="MFS"/>
    <property type="match status" value="1"/>
</dbReference>
<feature type="transmembrane region" description="Helical" evidence="6">
    <location>
        <begin position="142"/>
        <end position="165"/>
    </location>
</feature>
<evidence type="ECO:0000256" key="1">
    <source>
        <dbReference type="ARBA" id="ARBA00004141"/>
    </source>
</evidence>
<reference evidence="8 9" key="1">
    <citation type="journal article" date="2015" name="Stand. Genomic Sci.">
        <title>Genomic Encyclopedia of Bacterial and Archaeal Type Strains, Phase III: the genomes of soil and plant-associated and newly described type strains.</title>
        <authorList>
            <person name="Whitman W.B."/>
            <person name="Woyke T."/>
            <person name="Klenk H.P."/>
            <person name="Zhou Y."/>
            <person name="Lilburn T.G."/>
            <person name="Beck B.J."/>
            <person name="De Vos P."/>
            <person name="Vandamme P."/>
            <person name="Eisen J.A."/>
            <person name="Garrity G."/>
            <person name="Hugenholtz P."/>
            <person name="Kyrpides N.C."/>
        </authorList>
    </citation>
    <scope>NUCLEOTIDE SEQUENCE [LARGE SCALE GENOMIC DNA]</scope>
    <source>
        <strain evidence="8 9">CGMCC 1.7748</strain>
    </source>
</reference>
<feature type="transmembrane region" description="Helical" evidence="6">
    <location>
        <begin position="185"/>
        <end position="205"/>
    </location>
</feature>